<dbReference type="CDD" id="cd01425">
    <property type="entry name" value="RPS2"/>
    <property type="match status" value="1"/>
</dbReference>
<dbReference type="InterPro" id="IPR005706">
    <property type="entry name" value="Ribosomal_uS2_bac/mit/plastid"/>
</dbReference>
<dbReference type="NCBIfam" id="TIGR01011">
    <property type="entry name" value="rpsB_bact"/>
    <property type="match status" value="1"/>
</dbReference>
<accession>A0A1F4V7T9</accession>
<protein>
    <recommendedName>
        <fullName evidence="4 5">Small ribosomal subunit protein uS2</fullName>
    </recommendedName>
</protein>
<dbReference type="PRINTS" id="PR00395">
    <property type="entry name" value="RIBOSOMALS2"/>
</dbReference>
<feature type="compositionally biased region" description="Basic residues" evidence="7">
    <location>
        <begin position="313"/>
        <end position="323"/>
    </location>
</feature>
<dbReference type="InterPro" id="IPR018130">
    <property type="entry name" value="Ribosomal_uS2_CS"/>
</dbReference>
<evidence type="ECO:0000256" key="7">
    <source>
        <dbReference type="SAM" id="MobiDB-lite"/>
    </source>
</evidence>
<reference evidence="8 9" key="1">
    <citation type="journal article" date="2016" name="Nat. Commun.">
        <title>Thousands of microbial genomes shed light on interconnected biogeochemical processes in an aquifer system.</title>
        <authorList>
            <person name="Anantharaman K."/>
            <person name="Brown C.T."/>
            <person name="Hug L.A."/>
            <person name="Sharon I."/>
            <person name="Castelle C.J."/>
            <person name="Probst A.J."/>
            <person name="Thomas B.C."/>
            <person name="Singh A."/>
            <person name="Wilkins M.J."/>
            <person name="Karaoz U."/>
            <person name="Brodie E.L."/>
            <person name="Williams K.H."/>
            <person name="Hubbard S.S."/>
            <person name="Banfield J.F."/>
        </authorList>
    </citation>
    <scope>NUCLEOTIDE SEQUENCE [LARGE SCALE GENOMIC DNA]</scope>
</reference>
<feature type="compositionally biased region" description="Basic and acidic residues" evidence="7">
    <location>
        <begin position="242"/>
        <end position="256"/>
    </location>
</feature>
<evidence type="ECO:0000256" key="2">
    <source>
        <dbReference type="ARBA" id="ARBA00022980"/>
    </source>
</evidence>
<dbReference type="PROSITE" id="PS00963">
    <property type="entry name" value="RIBOSOMAL_S2_2"/>
    <property type="match status" value="1"/>
</dbReference>
<dbReference type="GO" id="GO:0006412">
    <property type="term" value="P:translation"/>
    <property type="evidence" value="ECO:0007669"/>
    <property type="project" value="UniProtKB-UniRule"/>
</dbReference>
<dbReference type="HAMAP" id="MF_00291_B">
    <property type="entry name" value="Ribosomal_uS2_B"/>
    <property type="match status" value="1"/>
</dbReference>
<evidence type="ECO:0000313" key="9">
    <source>
        <dbReference type="Proteomes" id="UP000178127"/>
    </source>
</evidence>
<dbReference type="PROSITE" id="PS00962">
    <property type="entry name" value="RIBOSOMAL_S2_1"/>
    <property type="match status" value="1"/>
</dbReference>
<dbReference type="GO" id="GO:0022627">
    <property type="term" value="C:cytosolic small ribosomal subunit"/>
    <property type="evidence" value="ECO:0007669"/>
    <property type="project" value="TreeGrafter"/>
</dbReference>
<gene>
    <name evidence="5" type="primary">rpsB</name>
    <name evidence="8" type="ORF">A3D91_01885</name>
</gene>
<dbReference type="Gene3D" id="1.10.287.610">
    <property type="entry name" value="Helix hairpin bin"/>
    <property type="match status" value="1"/>
</dbReference>
<feature type="region of interest" description="Disordered" evidence="7">
    <location>
        <begin position="242"/>
        <end position="266"/>
    </location>
</feature>
<dbReference type="EMBL" id="MEVD01000016">
    <property type="protein sequence ID" value="OGC53040.1"/>
    <property type="molecule type" value="Genomic_DNA"/>
</dbReference>
<organism evidence="8 9">
    <name type="scientific">candidate division WWE3 bacterium RIFCSPHIGHO2_02_FULL_38_14</name>
    <dbReference type="NCBI Taxonomy" id="1802620"/>
    <lineage>
        <taxon>Bacteria</taxon>
        <taxon>Katanobacteria</taxon>
    </lineage>
</organism>
<feature type="compositionally biased region" description="Basic and acidic residues" evidence="7">
    <location>
        <begin position="282"/>
        <end position="312"/>
    </location>
</feature>
<keyword evidence="2 5" id="KW-0689">Ribosomal protein</keyword>
<dbReference type="InterPro" id="IPR023591">
    <property type="entry name" value="Ribosomal_uS2_flav_dom_sf"/>
</dbReference>
<dbReference type="GO" id="GO:0003735">
    <property type="term" value="F:structural constituent of ribosome"/>
    <property type="evidence" value="ECO:0007669"/>
    <property type="project" value="InterPro"/>
</dbReference>
<dbReference type="InterPro" id="IPR001865">
    <property type="entry name" value="Ribosomal_uS2"/>
</dbReference>
<proteinExistence type="inferred from homology"/>
<dbReference type="STRING" id="1802620.A3D91_01885"/>
<evidence type="ECO:0000256" key="4">
    <source>
        <dbReference type="ARBA" id="ARBA00035256"/>
    </source>
</evidence>
<evidence type="ECO:0000256" key="1">
    <source>
        <dbReference type="ARBA" id="ARBA00006242"/>
    </source>
</evidence>
<comment type="similarity">
    <text evidence="1 5 6">Belongs to the universal ribosomal protein uS2 family.</text>
</comment>
<dbReference type="PANTHER" id="PTHR12534:SF0">
    <property type="entry name" value="SMALL RIBOSOMAL SUBUNIT PROTEIN US2M"/>
    <property type="match status" value="1"/>
</dbReference>
<dbReference type="PANTHER" id="PTHR12534">
    <property type="entry name" value="30S RIBOSOMAL PROTEIN S2 PROKARYOTIC AND ORGANELLAR"/>
    <property type="match status" value="1"/>
</dbReference>
<evidence type="ECO:0000256" key="5">
    <source>
        <dbReference type="HAMAP-Rule" id="MF_00291"/>
    </source>
</evidence>
<evidence type="ECO:0000313" key="8">
    <source>
        <dbReference type="EMBL" id="OGC53040.1"/>
    </source>
</evidence>
<feature type="region of interest" description="Disordered" evidence="7">
    <location>
        <begin position="282"/>
        <end position="323"/>
    </location>
</feature>
<evidence type="ECO:0000256" key="6">
    <source>
        <dbReference type="RuleBase" id="RU003631"/>
    </source>
</evidence>
<keyword evidence="3 5" id="KW-0687">Ribonucleoprotein</keyword>
<dbReference type="AlphaFoldDB" id="A0A1F4V7T9"/>
<dbReference type="SUPFAM" id="SSF52313">
    <property type="entry name" value="Ribosomal protein S2"/>
    <property type="match status" value="1"/>
</dbReference>
<dbReference type="Proteomes" id="UP000178127">
    <property type="component" value="Unassembled WGS sequence"/>
</dbReference>
<dbReference type="Gene3D" id="3.40.50.10490">
    <property type="entry name" value="Glucose-6-phosphate isomerase like protein, domain 1"/>
    <property type="match status" value="1"/>
</dbReference>
<name>A0A1F4V7T9_UNCKA</name>
<evidence type="ECO:0000256" key="3">
    <source>
        <dbReference type="ARBA" id="ARBA00023274"/>
    </source>
</evidence>
<dbReference type="Pfam" id="PF00318">
    <property type="entry name" value="Ribosomal_S2"/>
    <property type="match status" value="1"/>
</dbReference>
<sequence length="323" mass="36252">MAYKTPKIDQLLEAGVHFGHQVRRWHPKMEPYIFSVKKNVHIIDLEQTEELLKKACDFLFETAKNGGQIIFVGTKKQAREIIQIEAKRCGALYVTERWIGGTLTNFRVIKKNIDKLLSLKSKRISGELDKYTKKERLLIDREIEKLEKYIGGIVSLKGNPSAVFVVDPRRERTAVNESKSCGVPVVSLIDTNSDPSKVDYVIPGNDDAIKSVALILKTISDAILDGYKEYEKVLVAGNVKEEEAKKEQPEETKADAEANDSVPAADVPVIVTASEAPEIAEELIKEPVLDETKPDKIKEIKEEVGEPRDKSKTKAKKAKKEEK</sequence>
<comment type="caution">
    <text evidence="8">The sequence shown here is derived from an EMBL/GenBank/DDBJ whole genome shotgun (WGS) entry which is preliminary data.</text>
</comment>